<evidence type="ECO:0000256" key="2">
    <source>
        <dbReference type="ARBA" id="ARBA00022692"/>
    </source>
</evidence>
<dbReference type="Pfam" id="PF04138">
    <property type="entry name" value="GtrA_DPMS_TM"/>
    <property type="match status" value="1"/>
</dbReference>
<accession>A0ABQ2QIU5</accession>
<feature type="region of interest" description="Disordered" evidence="5">
    <location>
        <begin position="159"/>
        <end position="199"/>
    </location>
</feature>
<evidence type="ECO:0000313" key="9">
    <source>
        <dbReference type="Proteomes" id="UP000611554"/>
    </source>
</evidence>
<keyword evidence="4 6" id="KW-0472">Membrane</keyword>
<organism evidence="8 9">
    <name type="scientific">Streptosporangium pseudovulgare</name>
    <dbReference type="NCBI Taxonomy" id="35765"/>
    <lineage>
        <taxon>Bacteria</taxon>
        <taxon>Bacillati</taxon>
        <taxon>Actinomycetota</taxon>
        <taxon>Actinomycetes</taxon>
        <taxon>Streptosporangiales</taxon>
        <taxon>Streptosporangiaceae</taxon>
        <taxon>Streptosporangium</taxon>
    </lineage>
</organism>
<name>A0ABQ2QIU5_9ACTN</name>
<gene>
    <name evidence="8" type="ORF">GCM10010140_09220</name>
</gene>
<evidence type="ECO:0000256" key="3">
    <source>
        <dbReference type="ARBA" id="ARBA00022989"/>
    </source>
</evidence>
<dbReference type="EMBL" id="BMQJ01000002">
    <property type="protein sequence ID" value="GGP82578.1"/>
    <property type="molecule type" value="Genomic_DNA"/>
</dbReference>
<feature type="region of interest" description="Disordered" evidence="5">
    <location>
        <begin position="1"/>
        <end position="23"/>
    </location>
</feature>
<feature type="transmembrane region" description="Helical" evidence="6">
    <location>
        <begin position="122"/>
        <end position="142"/>
    </location>
</feature>
<comment type="subcellular location">
    <subcellularLocation>
        <location evidence="1">Membrane</location>
        <topology evidence="1">Multi-pass membrane protein</topology>
    </subcellularLocation>
</comment>
<keyword evidence="3 6" id="KW-1133">Transmembrane helix</keyword>
<comment type="caution">
    <text evidence="8">The sequence shown here is derived from an EMBL/GenBank/DDBJ whole genome shotgun (WGS) entry which is preliminary data.</text>
</comment>
<feature type="transmembrane region" description="Helical" evidence="6">
    <location>
        <begin position="58"/>
        <end position="79"/>
    </location>
</feature>
<feature type="domain" description="GtrA/DPMS transmembrane" evidence="7">
    <location>
        <begin position="32"/>
        <end position="148"/>
    </location>
</feature>
<feature type="transmembrane region" description="Helical" evidence="6">
    <location>
        <begin position="32"/>
        <end position="52"/>
    </location>
</feature>
<evidence type="ECO:0000256" key="5">
    <source>
        <dbReference type="SAM" id="MobiDB-lite"/>
    </source>
</evidence>
<keyword evidence="2 6" id="KW-0812">Transmembrane</keyword>
<evidence type="ECO:0000256" key="6">
    <source>
        <dbReference type="SAM" id="Phobius"/>
    </source>
</evidence>
<evidence type="ECO:0000259" key="7">
    <source>
        <dbReference type="Pfam" id="PF04138"/>
    </source>
</evidence>
<reference evidence="9" key="1">
    <citation type="journal article" date="2019" name="Int. J. Syst. Evol. Microbiol.">
        <title>The Global Catalogue of Microorganisms (GCM) 10K type strain sequencing project: providing services to taxonomists for standard genome sequencing and annotation.</title>
        <authorList>
            <consortium name="The Broad Institute Genomics Platform"/>
            <consortium name="The Broad Institute Genome Sequencing Center for Infectious Disease"/>
            <person name="Wu L."/>
            <person name="Ma J."/>
        </authorList>
    </citation>
    <scope>NUCLEOTIDE SEQUENCE [LARGE SCALE GENOMIC DNA]</scope>
    <source>
        <strain evidence="9">JCM 3115</strain>
    </source>
</reference>
<feature type="transmembrane region" description="Helical" evidence="6">
    <location>
        <begin position="91"/>
        <end position="116"/>
    </location>
</feature>
<dbReference type="InterPro" id="IPR007267">
    <property type="entry name" value="GtrA_DPMS_TM"/>
</dbReference>
<keyword evidence="9" id="KW-1185">Reference proteome</keyword>
<sequence>MVETARQQARDGTARPGRRAPIPALGGRRTGYLAAGAMTAVIYHVLLGLELLATDGAVPYVVLLVAGHLATSLIVYPWYRLVVFRASGSSWVIGYLRFYTVGLGFLAASVAGVPLLVELAGAPVLVAQGLIVIASPPLGYVVHRTWTFSGGGEARPWKRIPCSSTERRASSSRPPEPHGHPDGRTVLRPGIPHGRTQGS</sequence>
<dbReference type="RefSeq" id="WP_268246276.1">
    <property type="nucleotide sequence ID" value="NZ_BMQJ01000002.1"/>
</dbReference>
<proteinExistence type="predicted"/>
<evidence type="ECO:0000256" key="4">
    <source>
        <dbReference type="ARBA" id="ARBA00023136"/>
    </source>
</evidence>
<feature type="compositionally biased region" description="Basic and acidic residues" evidence="5">
    <location>
        <begin position="165"/>
        <end position="185"/>
    </location>
</feature>
<evidence type="ECO:0000313" key="8">
    <source>
        <dbReference type="EMBL" id="GGP82578.1"/>
    </source>
</evidence>
<evidence type="ECO:0000256" key="1">
    <source>
        <dbReference type="ARBA" id="ARBA00004141"/>
    </source>
</evidence>
<protein>
    <recommendedName>
        <fullName evidence="7">GtrA/DPMS transmembrane domain-containing protein</fullName>
    </recommendedName>
</protein>
<dbReference type="Proteomes" id="UP000611554">
    <property type="component" value="Unassembled WGS sequence"/>
</dbReference>